<feature type="transmembrane region" description="Helical" evidence="1">
    <location>
        <begin position="77"/>
        <end position="94"/>
    </location>
</feature>
<dbReference type="Proteomes" id="UP001177120">
    <property type="component" value="Unassembled WGS sequence"/>
</dbReference>
<dbReference type="EMBL" id="JAFHAP010000019">
    <property type="protein sequence ID" value="MBN2910974.1"/>
    <property type="molecule type" value="Genomic_DNA"/>
</dbReference>
<gene>
    <name evidence="2" type="ORF">JQC72_15885</name>
</gene>
<evidence type="ECO:0000313" key="2">
    <source>
        <dbReference type="EMBL" id="MBN2910974.1"/>
    </source>
</evidence>
<keyword evidence="3" id="KW-1185">Reference proteome</keyword>
<evidence type="ECO:0000256" key="1">
    <source>
        <dbReference type="SAM" id="Phobius"/>
    </source>
</evidence>
<keyword evidence="1" id="KW-0472">Membrane</keyword>
<accession>A0ABS2WN77</accession>
<comment type="caution">
    <text evidence="2">The sequence shown here is derived from an EMBL/GenBank/DDBJ whole genome shotgun (WGS) entry which is preliminary data.</text>
</comment>
<keyword evidence="1" id="KW-0812">Transmembrane</keyword>
<name>A0ABS2WN77_9BACL</name>
<keyword evidence="1" id="KW-1133">Transmembrane helix</keyword>
<sequence length="103" mass="11759">MVYKWRAHQLKTDNETVIPPGVVCSYSPDPKEIEFYEKIHKLTELSDQLKEQVEQGYVEKQLLIELNKKLGDLQSKYGNILVFSATVAAIISGLKDLIEFFVG</sequence>
<protein>
    <submittedName>
        <fullName evidence="2">Uncharacterized protein</fullName>
    </submittedName>
</protein>
<evidence type="ECO:0000313" key="3">
    <source>
        <dbReference type="Proteomes" id="UP001177120"/>
    </source>
</evidence>
<reference evidence="2" key="1">
    <citation type="journal article" date="2024" name="Int. J. Syst. Evol. Microbiol.">
        <title>Polycladomyces zharkentensis sp. nov., a novel thermophilic cellulose- and starch-degrading member of the Bacillota from a geothermal aquifer in Kazakhstan.</title>
        <authorList>
            <person name="Mashzhan A."/>
            <person name="Kistaubayeva A."/>
            <person name="Javier-Lopez R."/>
            <person name="Bissenova U."/>
            <person name="Bissenbay A."/>
            <person name="Birkeland N.K."/>
        </authorList>
    </citation>
    <scope>NUCLEOTIDE SEQUENCE</scope>
    <source>
        <strain evidence="2">ZKZ2T</strain>
    </source>
</reference>
<organism evidence="2 3">
    <name type="scientific">Polycladomyces zharkentensis</name>
    <dbReference type="NCBI Taxonomy" id="2807616"/>
    <lineage>
        <taxon>Bacteria</taxon>
        <taxon>Bacillati</taxon>
        <taxon>Bacillota</taxon>
        <taxon>Bacilli</taxon>
        <taxon>Bacillales</taxon>
        <taxon>Thermoactinomycetaceae</taxon>
        <taxon>Polycladomyces</taxon>
    </lineage>
</organism>
<proteinExistence type="predicted"/>
<dbReference type="RefSeq" id="WP_205497382.1">
    <property type="nucleotide sequence ID" value="NZ_JAFHAP010000019.1"/>
</dbReference>